<comment type="caution">
    <text evidence="1">The sequence shown here is derived from an EMBL/GenBank/DDBJ whole genome shotgun (WGS) entry which is preliminary data.</text>
</comment>
<evidence type="ECO:0000313" key="1">
    <source>
        <dbReference type="EMBL" id="GMR54811.1"/>
    </source>
</evidence>
<reference evidence="2" key="1">
    <citation type="submission" date="2022-10" db="EMBL/GenBank/DDBJ databases">
        <title>Genome assembly of Pristionchus species.</title>
        <authorList>
            <person name="Yoshida K."/>
            <person name="Sommer R.J."/>
        </authorList>
    </citation>
    <scope>NUCLEOTIDE SEQUENCE [LARGE SCALE GENOMIC DNA]</scope>
    <source>
        <strain evidence="2">RS5460</strain>
    </source>
</reference>
<dbReference type="Proteomes" id="UP001328107">
    <property type="component" value="Unassembled WGS sequence"/>
</dbReference>
<feature type="non-terminal residue" evidence="1">
    <location>
        <position position="165"/>
    </location>
</feature>
<keyword evidence="2" id="KW-1185">Reference proteome</keyword>
<evidence type="ECO:0000313" key="2">
    <source>
        <dbReference type="Proteomes" id="UP001328107"/>
    </source>
</evidence>
<gene>
    <name evidence="1" type="ORF">PMAYCL1PPCAC_25006</name>
</gene>
<dbReference type="AlphaFoldDB" id="A0AAN5I9B6"/>
<protein>
    <submittedName>
        <fullName evidence="1">Uncharacterized protein</fullName>
    </submittedName>
</protein>
<dbReference type="EMBL" id="BTRK01000005">
    <property type="protein sequence ID" value="GMR54811.1"/>
    <property type="molecule type" value="Genomic_DNA"/>
</dbReference>
<name>A0AAN5I9B6_9BILA</name>
<sequence length="165" mass="19255">AMAELHEHLRGAETYCPYCCIHTGDREEFYAHFTSFNHVQQANDHIKELPHSLELLTILVNIHRKEVISAKQFDEQFAIEKYSISAPTDSLMKGNDKILEEKWNIDKPDSISDEIWQNFYELGISTTNLVLHAIHVYGTGRFVCWDKNRVKEMEESLGKVKEEMR</sequence>
<organism evidence="1 2">
    <name type="scientific">Pristionchus mayeri</name>
    <dbReference type="NCBI Taxonomy" id="1317129"/>
    <lineage>
        <taxon>Eukaryota</taxon>
        <taxon>Metazoa</taxon>
        <taxon>Ecdysozoa</taxon>
        <taxon>Nematoda</taxon>
        <taxon>Chromadorea</taxon>
        <taxon>Rhabditida</taxon>
        <taxon>Rhabditina</taxon>
        <taxon>Diplogasteromorpha</taxon>
        <taxon>Diplogasteroidea</taxon>
        <taxon>Neodiplogasteridae</taxon>
        <taxon>Pristionchus</taxon>
    </lineage>
</organism>
<accession>A0AAN5I9B6</accession>
<feature type="non-terminal residue" evidence="1">
    <location>
        <position position="1"/>
    </location>
</feature>
<proteinExistence type="predicted"/>